<proteinExistence type="inferred from homology"/>
<dbReference type="PANTHER" id="PTHR19353">
    <property type="entry name" value="FATTY ACID DESATURASE 2"/>
    <property type="match status" value="1"/>
</dbReference>
<evidence type="ECO:0000256" key="2">
    <source>
        <dbReference type="ARBA" id="ARBA00022617"/>
    </source>
</evidence>
<feature type="transmembrane region" description="Helical" evidence="5">
    <location>
        <begin position="311"/>
        <end position="331"/>
    </location>
</feature>
<accession>A0A9D4ZNV2</accession>
<evidence type="ECO:0000256" key="1">
    <source>
        <dbReference type="ARBA" id="ARBA00009295"/>
    </source>
</evidence>
<dbReference type="Pfam" id="PF00173">
    <property type="entry name" value="Cyt-b5"/>
    <property type="match status" value="1"/>
</dbReference>
<reference evidence="7 8" key="1">
    <citation type="submission" date="2021-01" db="EMBL/GenBank/DDBJ databases">
        <title>Adiantum capillus-veneris genome.</title>
        <authorList>
            <person name="Fang Y."/>
            <person name="Liao Q."/>
        </authorList>
    </citation>
    <scope>NUCLEOTIDE SEQUENCE [LARGE SCALE GENOMIC DNA]</scope>
    <source>
        <strain evidence="7">H3</strain>
        <tissue evidence="7">Leaf</tissue>
    </source>
</reference>
<name>A0A9D4ZNV2_ADICA</name>
<dbReference type="GO" id="GO:0006636">
    <property type="term" value="P:unsaturated fatty acid biosynthetic process"/>
    <property type="evidence" value="ECO:0007669"/>
    <property type="project" value="UniProtKB-ARBA"/>
</dbReference>
<dbReference type="Proteomes" id="UP000886520">
    <property type="component" value="Chromosome 5"/>
</dbReference>
<evidence type="ECO:0000256" key="5">
    <source>
        <dbReference type="SAM" id="Phobius"/>
    </source>
</evidence>
<evidence type="ECO:0000259" key="6">
    <source>
        <dbReference type="PROSITE" id="PS50255"/>
    </source>
</evidence>
<feature type="domain" description="Cytochrome b5 heme-binding" evidence="6">
    <location>
        <begin position="23"/>
        <end position="97"/>
    </location>
</feature>
<dbReference type="CDD" id="cd03506">
    <property type="entry name" value="Delta6-FADS-like"/>
    <property type="match status" value="1"/>
</dbReference>
<dbReference type="PANTHER" id="PTHR19353:SF19">
    <property type="entry name" value="DELTA(5) FATTY ACID DESATURASE C-RELATED"/>
    <property type="match status" value="1"/>
</dbReference>
<comment type="similarity">
    <text evidence="1">Belongs to the fatty acid desaturase type 1 family.</text>
</comment>
<dbReference type="FunFam" id="3.10.120.10:FF:000007">
    <property type="entry name" value="Sulfite oxidase, mitochondrial"/>
    <property type="match status" value="1"/>
</dbReference>
<keyword evidence="5" id="KW-1133">Transmembrane helix</keyword>
<dbReference type="PROSITE" id="PS50255">
    <property type="entry name" value="CYTOCHROME_B5_2"/>
    <property type="match status" value="1"/>
</dbReference>
<dbReference type="GO" id="GO:0016717">
    <property type="term" value="F:oxidoreductase activity, acting on paired donors, with oxidation of a pair of donors resulting in the reduction of molecular oxygen to two molecules of water"/>
    <property type="evidence" value="ECO:0007669"/>
    <property type="project" value="TreeGrafter"/>
</dbReference>
<dbReference type="SMART" id="SM01117">
    <property type="entry name" value="Cyt-b5"/>
    <property type="match status" value="1"/>
</dbReference>
<dbReference type="Gene3D" id="3.10.120.10">
    <property type="entry name" value="Cytochrome b5-like heme/steroid binding domain"/>
    <property type="match status" value="1"/>
</dbReference>
<evidence type="ECO:0000313" key="7">
    <source>
        <dbReference type="EMBL" id="KAI5079645.1"/>
    </source>
</evidence>
<dbReference type="EMBL" id="JABFUD020000005">
    <property type="protein sequence ID" value="KAI5079645.1"/>
    <property type="molecule type" value="Genomic_DNA"/>
</dbReference>
<dbReference type="GO" id="GO:0046872">
    <property type="term" value="F:metal ion binding"/>
    <property type="evidence" value="ECO:0007669"/>
    <property type="project" value="UniProtKB-KW"/>
</dbReference>
<feature type="transmembrane region" description="Helical" evidence="5">
    <location>
        <begin position="337"/>
        <end position="358"/>
    </location>
</feature>
<dbReference type="InterPro" id="IPR036400">
    <property type="entry name" value="Cyt_B5-like_heme/steroid_sf"/>
</dbReference>
<sequence>MAPRFHLEDSFAVLEEEPRTPRETTYTPQEVLSHNRPQDCWLIIHGKVYDVTSWIPHHPGGTLIYVNAGKDSSQLFDSYHPLFVRKMLERYCIGSLKLCGAEQDLGVPSVNYKNAGEEDFYLTLKKRVEDHFRRMKVNPRVHPHMFWKSLFVLSIYMLSYFVTFYWGGSFVVAMVAAVATGFWAAEVGICIQHDANHGAFSDRRGLGYLMSASLDLVGASSFMWRQQHVVGHHSFTNVNGYDPDIRVNDPDLRRVTADQPRHDYHYFQHWYLGCLYGLLALKSVFVDDFVAYKSSSIGPIKISRMTTLESCVFWGGKLFYILYMLVLPAIFSCHSGSRVVILYLISQLIAGWTLALMFQVAHVVGEADFPVVEKKDGAFRVSDGWAALQVSTTNNFSTDSLFWTHISGGLNFQIEHHLFPGICHLHYSSIQPIVKETCKEFDVPYNCFPTFWSALRAHFDYLKKIGRADFKLRLDG</sequence>
<feature type="transmembrane region" description="Helical" evidence="5">
    <location>
        <begin position="270"/>
        <end position="290"/>
    </location>
</feature>
<keyword evidence="3" id="KW-0479">Metal-binding</keyword>
<evidence type="ECO:0000256" key="3">
    <source>
        <dbReference type="ARBA" id="ARBA00022723"/>
    </source>
</evidence>
<evidence type="ECO:0000256" key="4">
    <source>
        <dbReference type="ARBA" id="ARBA00023004"/>
    </source>
</evidence>
<dbReference type="InterPro" id="IPR001199">
    <property type="entry name" value="Cyt_B5-like_heme/steroid-bd"/>
</dbReference>
<keyword evidence="5" id="KW-0472">Membrane</keyword>
<dbReference type="InterPro" id="IPR005804">
    <property type="entry name" value="FA_desaturase_dom"/>
</dbReference>
<organism evidence="7 8">
    <name type="scientific">Adiantum capillus-veneris</name>
    <name type="common">Maidenhair fern</name>
    <dbReference type="NCBI Taxonomy" id="13818"/>
    <lineage>
        <taxon>Eukaryota</taxon>
        <taxon>Viridiplantae</taxon>
        <taxon>Streptophyta</taxon>
        <taxon>Embryophyta</taxon>
        <taxon>Tracheophyta</taxon>
        <taxon>Polypodiopsida</taxon>
        <taxon>Polypodiidae</taxon>
        <taxon>Polypodiales</taxon>
        <taxon>Pteridineae</taxon>
        <taxon>Pteridaceae</taxon>
        <taxon>Vittarioideae</taxon>
        <taxon>Adiantum</taxon>
    </lineage>
</organism>
<keyword evidence="5" id="KW-0812">Transmembrane</keyword>
<dbReference type="AlphaFoldDB" id="A0A9D4ZNV2"/>
<dbReference type="OrthoDB" id="260091at2759"/>
<protein>
    <recommendedName>
        <fullName evidence="6">Cytochrome b5 heme-binding domain-containing protein</fullName>
    </recommendedName>
</protein>
<keyword evidence="8" id="KW-1185">Reference proteome</keyword>
<keyword evidence="4" id="KW-0408">Iron</keyword>
<dbReference type="PIRSF" id="PIRSF015921">
    <property type="entry name" value="FA_sphinglp_des"/>
    <property type="match status" value="1"/>
</dbReference>
<dbReference type="Pfam" id="PF00487">
    <property type="entry name" value="FA_desaturase"/>
    <property type="match status" value="1"/>
</dbReference>
<gene>
    <name evidence="7" type="ORF">GOP47_0005124</name>
</gene>
<dbReference type="GO" id="GO:0016020">
    <property type="term" value="C:membrane"/>
    <property type="evidence" value="ECO:0007669"/>
    <property type="project" value="TreeGrafter"/>
</dbReference>
<feature type="transmembrane region" description="Helical" evidence="5">
    <location>
        <begin position="145"/>
        <end position="166"/>
    </location>
</feature>
<dbReference type="SUPFAM" id="SSF55856">
    <property type="entry name" value="Cytochrome b5-like heme/steroid binding domain"/>
    <property type="match status" value="1"/>
</dbReference>
<comment type="caution">
    <text evidence="7">The sequence shown here is derived from an EMBL/GenBank/DDBJ whole genome shotgun (WGS) entry which is preliminary data.</text>
</comment>
<dbReference type="GO" id="GO:0042759">
    <property type="term" value="P:long-chain fatty acid biosynthetic process"/>
    <property type="evidence" value="ECO:0007669"/>
    <property type="project" value="UniProtKB-ARBA"/>
</dbReference>
<evidence type="ECO:0000313" key="8">
    <source>
        <dbReference type="Proteomes" id="UP000886520"/>
    </source>
</evidence>
<dbReference type="InterPro" id="IPR012171">
    <property type="entry name" value="Fatty_acid_desaturase"/>
</dbReference>
<keyword evidence="2" id="KW-0349">Heme</keyword>